<proteinExistence type="predicted"/>
<evidence type="ECO:0000259" key="2">
    <source>
        <dbReference type="Pfam" id="PF14319"/>
    </source>
</evidence>
<name>N1ZMA3_9FIRM</name>
<dbReference type="GO" id="GO:0003677">
    <property type="term" value="F:DNA binding"/>
    <property type="evidence" value="ECO:0007669"/>
    <property type="project" value="InterPro"/>
</dbReference>
<sequence>MADKPTIQDVLWQFYPRYLEKYTPNARQAKSAVHILNCKTGAYGVNVSRCGQCGHIQIHKNSCRDRSCPMCQALSNELWVDAQNEHVLDIDYYHMVFTCPSELNALIYCNQEELYSLFFHAVSETIMELSKDPAYMGGTPGFISIMHTWGSNLSYHPHIHVLCTGGGLDADRNWHQKKGGFFLPGKAMAALFKGKFLSGLKALHEAGNLSYEWEAARYRNQYKYQELLDACYGKNWVTDIRESFAGAEMLDGELRET</sequence>
<dbReference type="InterPro" id="IPR035898">
    <property type="entry name" value="TAZ_dom_sf"/>
</dbReference>
<organism evidence="3 4">
    <name type="scientific">Eubacterium plexicaudatum ASF492</name>
    <dbReference type="NCBI Taxonomy" id="1235802"/>
    <lineage>
        <taxon>Bacteria</taxon>
        <taxon>Bacillati</taxon>
        <taxon>Bacillota</taxon>
        <taxon>Clostridia</taxon>
        <taxon>Eubacteriales</taxon>
        <taxon>Eubacteriaceae</taxon>
        <taxon>Eubacterium</taxon>
    </lineage>
</organism>
<dbReference type="eggNOG" id="COG0517">
    <property type="taxonomic scope" value="Bacteria"/>
</dbReference>
<dbReference type="SUPFAM" id="SSF57933">
    <property type="entry name" value="TAZ domain"/>
    <property type="match status" value="1"/>
</dbReference>
<dbReference type="AlphaFoldDB" id="N1ZMA3"/>
<dbReference type="EMBL" id="AQFT01000219">
    <property type="protein sequence ID" value="EMZ16976.1"/>
    <property type="molecule type" value="Genomic_DNA"/>
</dbReference>
<feature type="domain" description="Transposase zinc-binding" evidence="2">
    <location>
        <begin position="12"/>
        <end position="98"/>
    </location>
</feature>
<dbReference type="InterPro" id="IPR026889">
    <property type="entry name" value="Zn_Tnp"/>
</dbReference>
<dbReference type="GO" id="GO:0004803">
    <property type="term" value="F:transposase activity"/>
    <property type="evidence" value="ECO:0007669"/>
    <property type="project" value="InterPro"/>
</dbReference>
<dbReference type="InterPro" id="IPR007069">
    <property type="entry name" value="Transposase_32"/>
</dbReference>
<dbReference type="PATRIC" id="fig|1235802.3.peg.6461"/>
<dbReference type="Proteomes" id="UP000012589">
    <property type="component" value="Unassembled WGS sequence"/>
</dbReference>
<dbReference type="HOGENOM" id="CLU_038153_1_0_9"/>
<evidence type="ECO:0000313" key="4">
    <source>
        <dbReference type="Proteomes" id="UP000012589"/>
    </source>
</evidence>
<dbReference type="Pfam" id="PF04986">
    <property type="entry name" value="Y2_Tnp"/>
    <property type="match status" value="1"/>
</dbReference>
<reference evidence="3 4" key="1">
    <citation type="journal article" date="2014" name="Genome Announc.">
        <title>Draft genome sequences of the altered schaedler flora, a defined bacterial community from gnotobiotic mice.</title>
        <authorList>
            <person name="Wannemuehler M.J."/>
            <person name="Overstreet A.M."/>
            <person name="Ward D.V."/>
            <person name="Phillips G.J."/>
        </authorList>
    </citation>
    <scope>NUCLEOTIDE SEQUENCE [LARGE SCALE GENOMIC DNA]</scope>
    <source>
        <strain evidence="3 4">ASF492</strain>
    </source>
</reference>
<dbReference type="PANTHER" id="PTHR37023">
    <property type="entry name" value="TRANSPOSASE"/>
    <property type="match status" value="1"/>
</dbReference>
<protein>
    <submittedName>
        <fullName evidence="3">Uncharacterized protein</fullName>
    </submittedName>
</protein>
<dbReference type="STRING" id="1235802.C823_06112"/>
<keyword evidence="4" id="KW-1185">Reference proteome</keyword>
<accession>N1ZMA3</accession>
<gene>
    <name evidence="3" type="ORF">C823_06112</name>
</gene>
<comment type="caution">
    <text evidence="3">The sequence shown here is derived from an EMBL/GenBank/DDBJ whole genome shotgun (WGS) entry which is preliminary data.</text>
</comment>
<dbReference type="Pfam" id="PF14319">
    <property type="entry name" value="Zn_Tnp_IS91"/>
    <property type="match status" value="1"/>
</dbReference>
<dbReference type="GO" id="GO:0006313">
    <property type="term" value="P:DNA transposition"/>
    <property type="evidence" value="ECO:0007669"/>
    <property type="project" value="InterPro"/>
</dbReference>
<dbReference type="PANTHER" id="PTHR37023:SF1">
    <property type="entry name" value="ISSOD25 TRANSPOSASE TNPA_ISSOD25"/>
    <property type="match status" value="1"/>
</dbReference>
<evidence type="ECO:0000259" key="1">
    <source>
        <dbReference type="Pfam" id="PF04986"/>
    </source>
</evidence>
<feature type="domain" description="Transposase IS801/IS1294" evidence="1">
    <location>
        <begin position="141"/>
        <end position="248"/>
    </location>
</feature>
<evidence type="ECO:0000313" key="3">
    <source>
        <dbReference type="EMBL" id="EMZ16976.1"/>
    </source>
</evidence>